<accession>A0ABV2L693</accession>
<evidence type="ECO:0000313" key="2">
    <source>
        <dbReference type="EMBL" id="MET3692265.1"/>
    </source>
</evidence>
<name>A0ABV2L693_9HYPH</name>
<reference evidence="2 3" key="1">
    <citation type="submission" date="2024-06" db="EMBL/GenBank/DDBJ databases">
        <title>Genomic Encyclopedia of Type Strains, Phase IV (KMG-IV): sequencing the most valuable type-strain genomes for metagenomic binning, comparative biology and taxonomic classification.</title>
        <authorList>
            <person name="Goeker M."/>
        </authorList>
    </citation>
    <scope>NUCLEOTIDE SEQUENCE [LARGE SCALE GENOMIC DNA]</scope>
    <source>
        <strain evidence="2 3">DSM 21331</strain>
    </source>
</reference>
<keyword evidence="3" id="KW-1185">Reference proteome</keyword>
<sequence length="112" mass="11682">MSRSGFFLSVSGPAAILTLLVHPTIRQTADQWTPAPAFVVSSTPAPVSLPVEVASIPGAGTRTVPAIPSAGRTASDKDAPRMRKPLQEGCERSISSLAGPEARRMVPGRCMT</sequence>
<protein>
    <recommendedName>
        <fullName evidence="4">Secreted protein</fullName>
    </recommendedName>
</protein>
<proteinExistence type="predicted"/>
<comment type="caution">
    <text evidence="2">The sequence shown here is derived from an EMBL/GenBank/DDBJ whole genome shotgun (WGS) entry which is preliminary data.</text>
</comment>
<evidence type="ECO:0008006" key="4">
    <source>
        <dbReference type="Google" id="ProtNLM"/>
    </source>
</evidence>
<gene>
    <name evidence="2" type="ORF">ABID43_001796</name>
</gene>
<dbReference type="Proteomes" id="UP001549145">
    <property type="component" value="Unassembled WGS sequence"/>
</dbReference>
<dbReference type="EMBL" id="JBEPMM010000003">
    <property type="protein sequence ID" value="MET3692265.1"/>
    <property type="molecule type" value="Genomic_DNA"/>
</dbReference>
<evidence type="ECO:0000313" key="3">
    <source>
        <dbReference type="Proteomes" id="UP001549145"/>
    </source>
</evidence>
<feature type="compositionally biased region" description="Basic and acidic residues" evidence="1">
    <location>
        <begin position="74"/>
        <end position="91"/>
    </location>
</feature>
<organism evidence="2 3">
    <name type="scientific">Methylobacterium goesingense</name>
    <dbReference type="NCBI Taxonomy" id="243690"/>
    <lineage>
        <taxon>Bacteria</taxon>
        <taxon>Pseudomonadati</taxon>
        <taxon>Pseudomonadota</taxon>
        <taxon>Alphaproteobacteria</taxon>
        <taxon>Hyphomicrobiales</taxon>
        <taxon>Methylobacteriaceae</taxon>
        <taxon>Methylobacterium</taxon>
    </lineage>
</organism>
<evidence type="ECO:0000256" key="1">
    <source>
        <dbReference type="SAM" id="MobiDB-lite"/>
    </source>
</evidence>
<feature type="region of interest" description="Disordered" evidence="1">
    <location>
        <begin position="60"/>
        <end position="112"/>
    </location>
</feature>